<feature type="transmembrane region" description="Helical" evidence="7">
    <location>
        <begin position="75"/>
        <end position="92"/>
    </location>
</feature>
<evidence type="ECO:0000256" key="4">
    <source>
        <dbReference type="ARBA" id="ARBA00022692"/>
    </source>
</evidence>
<evidence type="ECO:0000313" key="8">
    <source>
        <dbReference type="EMBL" id="MEA5445579.1"/>
    </source>
</evidence>
<dbReference type="PANTHER" id="PTHR33452">
    <property type="entry name" value="OXIDOREDUCTASE CATD-RELATED"/>
    <property type="match status" value="1"/>
</dbReference>
<evidence type="ECO:0000256" key="5">
    <source>
        <dbReference type="ARBA" id="ARBA00022989"/>
    </source>
</evidence>
<organism evidence="8 9">
    <name type="scientific">Natronospira elongata</name>
    <dbReference type="NCBI Taxonomy" id="3110268"/>
    <lineage>
        <taxon>Bacteria</taxon>
        <taxon>Pseudomonadati</taxon>
        <taxon>Pseudomonadota</taxon>
        <taxon>Gammaproteobacteria</taxon>
        <taxon>Natronospirales</taxon>
        <taxon>Natronospiraceae</taxon>
        <taxon>Natronospira</taxon>
    </lineage>
</organism>
<comment type="caution">
    <text evidence="8">The sequence shown here is derived from an EMBL/GenBank/DDBJ whole genome shotgun (WGS) entry which is preliminary data.</text>
</comment>
<dbReference type="InterPro" id="IPR051907">
    <property type="entry name" value="DoxX-like_oxidoreductase"/>
</dbReference>
<keyword evidence="3" id="KW-1003">Cell membrane</keyword>
<keyword evidence="6 7" id="KW-0472">Membrane</keyword>
<accession>A0AAP6JG97</accession>
<evidence type="ECO:0000313" key="9">
    <source>
        <dbReference type="Proteomes" id="UP001302316"/>
    </source>
</evidence>
<dbReference type="EMBL" id="JAYGII010000012">
    <property type="protein sequence ID" value="MEA5445579.1"/>
    <property type="molecule type" value="Genomic_DNA"/>
</dbReference>
<dbReference type="RefSeq" id="WP_346051208.1">
    <property type="nucleotide sequence ID" value="NZ_JAYGII010000012.1"/>
</dbReference>
<feature type="transmembrane region" description="Helical" evidence="7">
    <location>
        <begin position="50"/>
        <end position="68"/>
    </location>
</feature>
<evidence type="ECO:0000256" key="2">
    <source>
        <dbReference type="ARBA" id="ARBA00006679"/>
    </source>
</evidence>
<evidence type="ECO:0000256" key="6">
    <source>
        <dbReference type="ARBA" id="ARBA00023136"/>
    </source>
</evidence>
<sequence length="134" mass="13948">MKDNAIDLVGRILLGLIFVIAGLGKIGDGFGLGFGYAATQGYMESMGVPGILLLPTIILELGGGLALILGLKVRWVAAALAAFTVIAGFLFHLDLGDANETNHLLKNLAMTGGLLLVVLHGAHDWSLGKRLGID</sequence>
<dbReference type="InterPro" id="IPR032808">
    <property type="entry name" value="DoxX"/>
</dbReference>
<name>A0AAP6JG97_9GAMM</name>
<reference evidence="8 9" key="1">
    <citation type="submission" date="2023-12" db="EMBL/GenBank/DDBJ databases">
        <title>Whole-genome sequencing of halo(alkali)philic microorganisms from hypersaline lakes.</title>
        <authorList>
            <person name="Sorokin D.Y."/>
            <person name="Merkel A.Y."/>
            <person name="Messina E."/>
            <person name="Yakimov M."/>
        </authorList>
    </citation>
    <scope>NUCLEOTIDE SEQUENCE [LARGE SCALE GENOMIC DNA]</scope>
    <source>
        <strain evidence="8 9">AB-CW1</strain>
    </source>
</reference>
<dbReference type="Pfam" id="PF07681">
    <property type="entry name" value="DoxX"/>
    <property type="match status" value="1"/>
</dbReference>
<feature type="transmembrane region" description="Helical" evidence="7">
    <location>
        <begin position="104"/>
        <end position="122"/>
    </location>
</feature>
<dbReference type="GO" id="GO:0005886">
    <property type="term" value="C:plasma membrane"/>
    <property type="evidence" value="ECO:0007669"/>
    <property type="project" value="UniProtKB-SubCell"/>
</dbReference>
<comment type="similarity">
    <text evidence="2">Belongs to the DoxX family.</text>
</comment>
<gene>
    <name evidence="8" type="ORF">VCB98_07085</name>
</gene>
<dbReference type="AlphaFoldDB" id="A0AAP6JG97"/>
<keyword evidence="9" id="KW-1185">Reference proteome</keyword>
<keyword evidence="4 7" id="KW-0812">Transmembrane</keyword>
<dbReference type="Proteomes" id="UP001302316">
    <property type="component" value="Unassembled WGS sequence"/>
</dbReference>
<feature type="transmembrane region" description="Helical" evidence="7">
    <location>
        <begin position="12"/>
        <end position="38"/>
    </location>
</feature>
<evidence type="ECO:0000256" key="7">
    <source>
        <dbReference type="SAM" id="Phobius"/>
    </source>
</evidence>
<dbReference type="PANTHER" id="PTHR33452:SF1">
    <property type="entry name" value="INNER MEMBRANE PROTEIN YPHA-RELATED"/>
    <property type="match status" value="1"/>
</dbReference>
<evidence type="ECO:0000256" key="1">
    <source>
        <dbReference type="ARBA" id="ARBA00004651"/>
    </source>
</evidence>
<comment type="subcellular location">
    <subcellularLocation>
        <location evidence="1">Cell membrane</location>
        <topology evidence="1">Multi-pass membrane protein</topology>
    </subcellularLocation>
</comment>
<evidence type="ECO:0000256" key="3">
    <source>
        <dbReference type="ARBA" id="ARBA00022475"/>
    </source>
</evidence>
<protein>
    <submittedName>
        <fullName evidence="8">DoxX family protein</fullName>
    </submittedName>
</protein>
<proteinExistence type="inferred from homology"/>
<keyword evidence="5 7" id="KW-1133">Transmembrane helix</keyword>